<proteinExistence type="predicted"/>
<feature type="non-terminal residue" evidence="2">
    <location>
        <position position="1"/>
    </location>
</feature>
<evidence type="ECO:0000313" key="2">
    <source>
        <dbReference type="EMBL" id="KKM00818.1"/>
    </source>
</evidence>
<dbReference type="Pfam" id="PF02852">
    <property type="entry name" value="Pyr_redox_dim"/>
    <property type="match status" value="1"/>
</dbReference>
<reference evidence="2" key="1">
    <citation type="journal article" date="2015" name="Nature">
        <title>Complex archaea that bridge the gap between prokaryotes and eukaryotes.</title>
        <authorList>
            <person name="Spang A."/>
            <person name="Saw J.H."/>
            <person name="Jorgensen S.L."/>
            <person name="Zaremba-Niedzwiedzka K."/>
            <person name="Martijn J."/>
            <person name="Lind A.E."/>
            <person name="van Eijk R."/>
            <person name="Schleper C."/>
            <person name="Guy L."/>
            <person name="Ettema T.J."/>
        </authorList>
    </citation>
    <scope>NUCLEOTIDE SEQUENCE</scope>
</reference>
<dbReference type="Gene3D" id="3.30.390.30">
    <property type="match status" value="1"/>
</dbReference>
<gene>
    <name evidence="2" type="ORF">LCGC14_1800610</name>
</gene>
<name>A0A0F9JPE7_9ZZZZ</name>
<dbReference type="InterPro" id="IPR004099">
    <property type="entry name" value="Pyr_nucl-diS_OxRdtase_dimer"/>
</dbReference>
<dbReference type="PANTHER" id="PTHR43014">
    <property type="entry name" value="MERCURIC REDUCTASE"/>
    <property type="match status" value="1"/>
</dbReference>
<dbReference type="PANTHER" id="PTHR43014:SF5">
    <property type="entry name" value="GLUTATHIONE REDUCTASE (NADPH)"/>
    <property type="match status" value="1"/>
</dbReference>
<organism evidence="2">
    <name type="scientific">marine sediment metagenome</name>
    <dbReference type="NCBI Taxonomy" id="412755"/>
    <lineage>
        <taxon>unclassified sequences</taxon>
        <taxon>metagenomes</taxon>
        <taxon>ecological metagenomes</taxon>
    </lineage>
</organism>
<sequence>PPLTPVSSHDAKVVAANLLNGNHKKPDYTGVPSVAFTIPPIAAVGLTEAKAREKGLKFRMQSRETPTWFTARQQAEQVYGFKVLVDEKTDHILGAHLVGPHVDEVINIFALAIKHGLTTKDLKTTMFAYPTGASDIGSML</sequence>
<evidence type="ECO:0000259" key="1">
    <source>
        <dbReference type="Pfam" id="PF02852"/>
    </source>
</evidence>
<dbReference type="EMBL" id="LAZR01017343">
    <property type="protein sequence ID" value="KKM00818.1"/>
    <property type="molecule type" value="Genomic_DNA"/>
</dbReference>
<dbReference type="SUPFAM" id="SSF55424">
    <property type="entry name" value="FAD/NAD-linked reductases, dimerisation (C-terminal) domain"/>
    <property type="match status" value="1"/>
</dbReference>
<comment type="caution">
    <text evidence="2">The sequence shown here is derived from an EMBL/GenBank/DDBJ whole genome shotgun (WGS) entry which is preliminary data.</text>
</comment>
<accession>A0A0F9JPE7</accession>
<dbReference type="PRINTS" id="PR00411">
    <property type="entry name" value="PNDRDTASEI"/>
</dbReference>
<dbReference type="InterPro" id="IPR016156">
    <property type="entry name" value="FAD/NAD-linked_Rdtase_dimer_sf"/>
</dbReference>
<dbReference type="AlphaFoldDB" id="A0A0F9JPE7"/>
<protein>
    <recommendedName>
        <fullName evidence="1">Pyridine nucleotide-disulphide oxidoreductase dimerisation domain-containing protein</fullName>
    </recommendedName>
</protein>
<feature type="domain" description="Pyridine nucleotide-disulphide oxidoreductase dimerisation" evidence="1">
    <location>
        <begin position="31"/>
        <end position="135"/>
    </location>
</feature>